<protein>
    <submittedName>
        <fullName evidence="1">Uncharacterized protein</fullName>
    </submittedName>
</protein>
<sequence>MKQQERAAALFYSSKARVTHIRAPREDVSDCLHEVMQPMARLIKATQRRMFDAYYSLEGDLASILKVVQEQAERLLLHFCGDFQLTLNSMENAEDIELGHIGEDPRRDLIPDATWAEFNVQSSDAPLKEGKRRMVDEDLDDEEMDEMRLIPQPGFSSAGPMFATGPFRSDANVVPTPGAMSQLPMRLTSEHQQARSLDPSPTEVLLREGVRGEQRRGQGFDASKKQPKSIWAHTKLNGIGCHCVVDASGGSSLQPVTTISH</sequence>
<gene>
    <name evidence="1" type="ORF">POSPLADRAFT_1035467</name>
</gene>
<dbReference type="RefSeq" id="XP_024336788.1">
    <property type="nucleotide sequence ID" value="XM_024477087.1"/>
</dbReference>
<evidence type="ECO:0000313" key="1">
    <source>
        <dbReference type="EMBL" id="OSX59994.1"/>
    </source>
</evidence>
<dbReference type="AlphaFoldDB" id="A0A1X6MUD0"/>
<organism evidence="1 2">
    <name type="scientific">Postia placenta MAD-698-R-SB12</name>
    <dbReference type="NCBI Taxonomy" id="670580"/>
    <lineage>
        <taxon>Eukaryota</taxon>
        <taxon>Fungi</taxon>
        <taxon>Dikarya</taxon>
        <taxon>Basidiomycota</taxon>
        <taxon>Agaricomycotina</taxon>
        <taxon>Agaricomycetes</taxon>
        <taxon>Polyporales</taxon>
        <taxon>Adustoporiaceae</taxon>
        <taxon>Rhodonia</taxon>
    </lineage>
</organism>
<proteinExistence type="predicted"/>
<accession>A0A1X6MUD0</accession>
<name>A0A1X6MUD0_9APHY</name>
<evidence type="ECO:0000313" key="2">
    <source>
        <dbReference type="Proteomes" id="UP000194127"/>
    </source>
</evidence>
<dbReference type="Proteomes" id="UP000194127">
    <property type="component" value="Unassembled WGS sequence"/>
</dbReference>
<dbReference type="EMBL" id="KZ110601">
    <property type="protein sequence ID" value="OSX59994.1"/>
    <property type="molecule type" value="Genomic_DNA"/>
</dbReference>
<reference evidence="1 2" key="1">
    <citation type="submission" date="2017-04" db="EMBL/GenBank/DDBJ databases">
        <title>Genome Sequence of the Model Brown-Rot Fungus Postia placenta SB12.</title>
        <authorList>
            <consortium name="DOE Joint Genome Institute"/>
            <person name="Gaskell J."/>
            <person name="Kersten P."/>
            <person name="Larrondo L.F."/>
            <person name="Canessa P."/>
            <person name="Martinez D."/>
            <person name="Hibbett D."/>
            <person name="Schmoll M."/>
            <person name="Kubicek C.P."/>
            <person name="Martinez A.T."/>
            <person name="Yadav J."/>
            <person name="Master E."/>
            <person name="Magnuson J.K."/>
            <person name="James T."/>
            <person name="Yaver D."/>
            <person name="Berka R."/>
            <person name="Labutti K."/>
            <person name="Lipzen A."/>
            <person name="Aerts A."/>
            <person name="Barry K."/>
            <person name="Henrissat B."/>
            <person name="Blanchette R."/>
            <person name="Grigoriev I."/>
            <person name="Cullen D."/>
        </authorList>
    </citation>
    <scope>NUCLEOTIDE SEQUENCE [LARGE SCALE GENOMIC DNA]</scope>
    <source>
        <strain evidence="1 2">MAD-698-R-SB12</strain>
    </source>
</reference>
<keyword evidence="2" id="KW-1185">Reference proteome</keyword>
<dbReference type="GeneID" id="36322037"/>